<dbReference type="GO" id="GO:0005737">
    <property type="term" value="C:cytoplasm"/>
    <property type="evidence" value="ECO:0007669"/>
    <property type="project" value="UniProtKB-SubCell"/>
</dbReference>
<evidence type="ECO:0000256" key="6">
    <source>
        <dbReference type="ARBA" id="ARBA00022840"/>
    </source>
</evidence>
<dbReference type="GO" id="GO:0005524">
    <property type="term" value="F:ATP binding"/>
    <property type="evidence" value="ECO:0007669"/>
    <property type="project" value="UniProtKB-KW"/>
</dbReference>
<evidence type="ECO:0000256" key="1">
    <source>
        <dbReference type="ARBA" id="ARBA00004496"/>
    </source>
</evidence>
<dbReference type="InterPro" id="IPR002912">
    <property type="entry name" value="ACT_dom"/>
</dbReference>
<dbReference type="PROSITE" id="PS50112">
    <property type="entry name" value="PAS"/>
    <property type="match status" value="1"/>
</dbReference>
<dbReference type="Gene3D" id="3.40.50.300">
    <property type="entry name" value="P-loop containing nucleotide triphosphate hydrolases"/>
    <property type="match status" value="1"/>
</dbReference>
<gene>
    <name evidence="15" type="ORF">C3B51_15670</name>
    <name evidence="14" type="ORF">TW77_13435</name>
</gene>
<reference evidence="15 17" key="2">
    <citation type="submission" date="2018-01" db="EMBL/GenBank/DDBJ databases">
        <title>Co-occurrence of chitin degradation, pigmentation and bioactivity in marine Pseudoalteromonas.</title>
        <authorList>
            <person name="Paulsen S."/>
            <person name="Gram L."/>
            <person name="Machado H."/>
        </authorList>
    </citation>
    <scope>NUCLEOTIDE SEQUENCE [LARGE SCALE GENOMIC DNA]</scope>
    <source>
        <strain evidence="15 17">S1946</strain>
    </source>
</reference>
<dbReference type="InterPro" id="IPR002078">
    <property type="entry name" value="Sigma_54_int"/>
</dbReference>
<keyword evidence="3" id="KW-0678">Repressor</keyword>
<dbReference type="CDD" id="cd00009">
    <property type="entry name" value="AAA"/>
    <property type="match status" value="1"/>
</dbReference>
<dbReference type="InterPro" id="IPR025943">
    <property type="entry name" value="Sigma_54_int_dom_ATP-bd_2"/>
</dbReference>
<dbReference type="PROSITE" id="PS00688">
    <property type="entry name" value="SIGMA54_INTERACT_3"/>
    <property type="match status" value="1"/>
</dbReference>
<evidence type="ECO:0000256" key="4">
    <source>
        <dbReference type="ARBA" id="ARBA00022741"/>
    </source>
</evidence>
<sequence>MRLEIHCADRIGIAQEILNILVKYRVDLKGIEVDSVNCRMYVSFPPIEFEQFQKIMPEIRLIDGVEDVRTTAFLPSEREHNELNTLLSALPDGVISIDAKGWVRHCNDAACRDLNQPEPEIIGANINNLLKGFNFTRWLEGKDVLGQTTRVEVGGEDFIADILPISVPQGPEGDVLAGAVINIKSQSRLGQQVSAFRRYGQESFAAIHSQSTAMRRVVREARKMAQLEAPILITGETGTGKELLARACHYASNRSLKPFIALSCASLPDDVAESELFGYAGYEENSAPKRGVLEQADGGTVFLDEVGEMSTQLQTKLLRFLQDGTFRKVGDENEVKVNVRIIAATQKDLPAMVQEGSFREDLYYRINVLTLEIAPLRDRKADIKSLAEHFISKYAQQSGHSTPALDEECLQFLEQYPWPGNVRQLENAIYRAVSMLDDNELRIEHLQLPTFTHDLGYLESDFEGTLEQAVKRFEATLLRKLYPAYPSSRQLAKRLGLSHTAVANKLREYGINRKTVKV</sequence>
<dbReference type="Gene3D" id="3.30.450.20">
    <property type="entry name" value="PAS domain"/>
    <property type="match status" value="1"/>
</dbReference>
<evidence type="ECO:0000313" key="15">
    <source>
        <dbReference type="EMBL" id="RZM78110.1"/>
    </source>
</evidence>
<dbReference type="InterPro" id="IPR030828">
    <property type="entry name" value="HTH_TyrR"/>
</dbReference>
<dbReference type="PANTHER" id="PTHR32071:SF3">
    <property type="entry name" value="HTH-TYPE TRANSCRIPTIONAL REGULATORY PROTEIN TYRR"/>
    <property type="match status" value="1"/>
</dbReference>
<dbReference type="InterPro" id="IPR025662">
    <property type="entry name" value="Sigma_54_int_dom_ATP-bd_1"/>
</dbReference>
<evidence type="ECO:0000259" key="13">
    <source>
        <dbReference type="PROSITE" id="PS51671"/>
    </source>
</evidence>
<dbReference type="PANTHER" id="PTHR32071">
    <property type="entry name" value="TRANSCRIPTIONAL REGULATORY PROTEIN"/>
    <property type="match status" value="1"/>
</dbReference>
<dbReference type="InterPro" id="IPR009057">
    <property type="entry name" value="Homeodomain-like_sf"/>
</dbReference>
<dbReference type="PROSITE" id="PS00675">
    <property type="entry name" value="SIGMA54_INTERACT_1"/>
    <property type="match status" value="1"/>
</dbReference>
<keyword evidence="9" id="KW-0804">Transcription</keyword>
<dbReference type="NCBIfam" id="NF008085">
    <property type="entry name" value="PRK10820.1"/>
    <property type="match status" value="1"/>
</dbReference>
<comment type="subcellular location">
    <subcellularLocation>
        <location evidence="1">Cytoplasm</location>
    </subcellularLocation>
</comment>
<evidence type="ECO:0000313" key="14">
    <source>
        <dbReference type="EMBL" id="KJZ08134.1"/>
    </source>
</evidence>
<evidence type="ECO:0000256" key="9">
    <source>
        <dbReference type="ARBA" id="ARBA00023163"/>
    </source>
</evidence>
<name>A0A0F4QLC1_9GAMM</name>
<dbReference type="InterPro" id="IPR027417">
    <property type="entry name" value="P-loop_NTPase"/>
</dbReference>
<keyword evidence="8" id="KW-0238">DNA-binding</keyword>
<dbReference type="AlphaFoldDB" id="A0A0F4QLC1"/>
<dbReference type="PROSITE" id="PS50045">
    <property type="entry name" value="SIGMA54_INTERACT_4"/>
    <property type="match status" value="1"/>
</dbReference>
<dbReference type="InterPro" id="IPR000014">
    <property type="entry name" value="PAS"/>
</dbReference>
<keyword evidence="2" id="KW-0963">Cytoplasm</keyword>
<dbReference type="Pfam" id="PF18024">
    <property type="entry name" value="HTH_50"/>
    <property type="match status" value="1"/>
</dbReference>
<keyword evidence="16" id="KW-1185">Reference proteome</keyword>
<dbReference type="GO" id="GO:0003677">
    <property type="term" value="F:DNA binding"/>
    <property type="evidence" value="ECO:0007669"/>
    <property type="project" value="UniProtKB-KW"/>
</dbReference>
<dbReference type="Gene3D" id="1.10.8.60">
    <property type="match status" value="1"/>
</dbReference>
<dbReference type="PROSITE" id="PS00676">
    <property type="entry name" value="SIGMA54_INTERACT_2"/>
    <property type="match status" value="1"/>
</dbReference>
<dbReference type="EMBL" id="PPUZ01000041">
    <property type="protein sequence ID" value="RZM78110.1"/>
    <property type="molecule type" value="Genomic_DNA"/>
</dbReference>
<dbReference type="SMART" id="SM00382">
    <property type="entry name" value="AAA"/>
    <property type="match status" value="1"/>
</dbReference>
<evidence type="ECO:0000256" key="3">
    <source>
        <dbReference type="ARBA" id="ARBA00022491"/>
    </source>
</evidence>
<dbReference type="FunFam" id="3.40.50.300:FF:000006">
    <property type="entry name" value="DNA-binding transcriptional regulator NtrC"/>
    <property type="match status" value="1"/>
</dbReference>
<comment type="caution">
    <text evidence="14">The sequence shown here is derived from an EMBL/GenBank/DDBJ whole genome shotgun (WGS) entry which is preliminary data.</text>
</comment>
<feature type="domain" description="ACT" evidence="13">
    <location>
        <begin position="2"/>
        <end position="73"/>
    </location>
</feature>
<evidence type="ECO:0000256" key="10">
    <source>
        <dbReference type="ARBA" id="ARBA00029500"/>
    </source>
</evidence>
<feature type="domain" description="PAS" evidence="12">
    <location>
        <begin position="79"/>
        <end position="123"/>
    </location>
</feature>
<feature type="domain" description="Sigma-54 factor interaction" evidence="11">
    <location>
        <begin position="207"/>
        <end position="434"/>
    </location>
</feature>
<dbReference type="CDD" id="cd00130">
    <property type="entry name" value="PAS"/>
    <property type="match status" value="1"/>
</dbReference>
<dbReference type="InterPro" id="IPR003593">
    <property type="entry name" value="AAA+_ATPase"/>
</dbReference>
<dbReference type="Gene3D" id="3.30.70.260">
    <property type="match status" value="1"/>
</dbReference>
<dbReference type="InterPro" id="IPR013767">
    <property type="entry name" value="PAS_fold"/>
</dbReference>
<dbReference type="Pfam" id="PF00989">
    <property type="entry name" value="PAS"/>
    <property type="match status" value="1"/>
</dbReference>
<protein>
    <recommendedName>
        <fullName evidence="10">HTH-type transcriptional regulatory protein TyrR</fullName>
    </recommendedName>
</protein>
<dbReference type="NCBIfam" id="TIGR04381">
    <property type="entry name" value="HTH_TypR"/>
    <property type="match status" value="1"/>
</dbReference>
<dbReference type="InterPro" id="IPR058031">
    <property type="entry name" value="AAA_lid_NorR"/>
</dbReference>
<evidence type="ECO:0000256" key="2">
    <source>
        <dbReference type="ARBA" id="ARBA00022490"/>
    </source>
</evidence>
<dbReference type="Proteomes" id="UP000292345">
    <property type="component" value="Unassembled WGS sequence"/>
</dbReference>
<dbReference type="PATRIC" id="fig|43658.5.peg.2837"/>
<dbReference type="PROSITE" id="PS51671">
    <property type="entry name" value="ACT"/>
    <property type="match status" value="1"/>
</dbReference>
<dbReference type="CDD" id="cd04877">
    <property type="entry name" value="ACT_TyrR"/>
    <property type="match status" value="1"/>
</dbReference>
<dbReference type="EMBL" id="JXYA01000028">
    <property type="protein sequence ID" value="KJZ08134.1"/>
    <property type="molecule type" value="Genomic_DNA"/>
</dbReference>
<evidence type="ECO:0000256" key="7">
    <source>
        <dbReference type="ARBA" id="ARBA00023015"/>
    </source>
</evidence>
<dbReference type="Proteomes" id="UP000033452">
    <property type="component" value="Unassembled WGS sequence"/>
</dbReference>
<dbReference type="SMART" id="SM00091">
    <property type="entry name" value="PAS"/>
    <property type="match status" value="1"/>
</dbReference>
<evidence type="ECO:0000313" key="16">
    <source>
        <dbReference type="Proteomes" id="UP000033452"/>
    </source>
</evidence>
<evidence type="ECO:0000259" key="11">
    <source>
        <dbReference type="PROSITE" id="PS50045"/>
    </source>
</evidence>
<evidence type="ECO:0000259" key="12">
    <source>
        <dbReference type="PROSITE" id="PS50112"/>
    </source>
</evidence>
<dbReference type="InterPro" id="IPR025944">
    <property type="entry name" value="Sigma_54_int_dom_CS"/>
</dbReference>
<evidence type="ECO:0000256" key="5">
    <source>
        <dbReference type="ARBA" id="ARBA00022797"/>
    </source>
</evidence>
<keyword evidence="5" id="KW-0058">Aromatic hydrocarbons catabolism</keyword>
<reference evidence="14 16" key="1">
    <citation type="journal article" date="2015" name="BMC Genomics">
        <title>Genome mining reveals unlocked bioactive potential of marine Gram-negative bacteria.</title>
        <authorList>
            <person name="Machado H."/>
            <person name="Sonnenschein E.C."/>
            <person name="Melchiorsen J."/>
            <person name="Gram L."/>
        </authorList>
    </citation>
    <scope>NUCLEOTIDE SEQUENCE [LARGE SCALE GENOMIC DNA]</scope>
    <source>
        <strain evidence="14 16">S2471</strain>
    </source>
</reference>
<dbReference type="OrthoDB" id="9804019at2"/>
<dbReference type="GO" id="GO:0006355">
    <property type="term" value="P:regulation of DNA-templated transcription"/>
    <property type="evidence" value="ECO:0007669"/>
    <property type="project" value="InterPro"/>
</dbReference>
<dbReference type="SUPFAM" id="SSF52540">
    <property type="entry name" value="P-loop containing nucleoside triphosphate hydrolases"/>
    <property type="match status" value="1"/>
</dbReference>
<dbReference type="RefSeq" id="WP_046005501.1">
    <property type="nucleotide sequence ID" value="NZ_JXYA01000028.1"/>
</dbReference>
<evidence type="ECO:0000256" key="8">
    <source>
        <dbReference type="ARBA" id="ARBA00023125"/>
    </source>
</evidence>
<keyword evidence="7" id="KW-0805">Transcription regulation</keyword>
<accession>A0A0F4QLC1</accession>
<dbReference type="Pfam" id="PF25601">
    <property type="entry name" value="AAA_lid_14"/>
    <property type="match status" value="1"/>
</dbReference>
<evidence type="ECO:0000313" key="17">
    <source>
        <dbReference type="Proteomes" id="UP000292345"/>
    </source>
</evidence>
<keyword evidence="6" id="KW-0067">ATP-binding</keyword>
<proteinExistence type="predicted"/>
<organism evidence="14 16">
    <name type="scientific">Pseudoalteromonas rubra</name>
    <dbReference type="NCBI Taxonomy" id="43658"/>
    <lineage>
        <taxon>Bacteria</taxon>
        <taxon>Pseudomonadati</taxon>
        <taxon>Pseudomonadota</taxon>
        <taxon>Gammaproteobacteria</taxon>
        <taxon>Alteromonadales</taxon>
        <taxon>Pseudoalteromonadaceae</taxon>
        <taxon>Pseudoalteromonas</taxon>
    </lineage>
</organism>
<dbReference type="SUPFAM" id="SSF55785">
    <property type="entry name" value="PYP-like sensor domain (PAS domain)"/>
    <property type="match status" value="1"/>
</dbReference>
<keyword evidence="4" id="KW-0547">Nucleotide-binding</keyword>
<dbReference type="SUPFAM" id="SSF46689">
    <property type="entry name" value="Homeodomain-like"/>
    <property type="match status" value="1"/>
</dbReference>
<dbReference type="InterPro" id="IPR035965">
    <property type="entry name" value="PAS-like_dom_sf"/>
</dbReference>
<dbReference type="Gene3D" id="1.10.10.60">
    <property type="entry name" value="Homeodomain-like"/>
    <property type="match status" value="1"/>
</dbReference>
<dbReference type="Pfam" id="PF00158">
    <property type="entry name" value="Sigma54_activat"/>
    <property type="match status" value="1"/>
</dbReference>